<gene>
    <name evidence="1" type="ORF">SAMN05444337_1432</name>
</gene>
<dbReference type="EMBL" id="FQZH01000002">
    <property type="protein sequence ID" value="SHJ17291.1"/>
    <property type="molecule type" value="Genomic_DNA"/>
</dbReference>
<dbReference type="RefSeq" id="WP_072783489.1">
    <property type="nucleotide sequence ID" value="NZ_FQZH01000002.1"/>
</dbReference>
<keyword evidence="2" id="KW-1185">Reference proteome</keyword>
<reference evidence="1 2" key="1">
    <citation type="submission" date="2016-11" db="EMBL/GenBank/DDBJ databases">
        <authorList>
            <person name="Jaros S."/>
            <person name="Januszkiewicz K."/>
            <person name="Wedrychowicz H."/>
        </authorList>
    </citation>
    <scope>NUCLEOTIDE SEQUENCE [LARGE SCALE GENOMIC DNA]</scope>
    <source>
        <strain evidence="1 2">DSM 22807</strain>
    </source>
</reference>
<sequence length="404" mass="46764">MTFRTINIILFILCFNPIFGQTNVLIPNKGIEGIPIVIDSSTISDVIEIYGTDYTLSEKTLITNYRFDKIGLTFQIDPYDKNKIVRSISVESPFKAKTENGIVLNESTMKDVWNTYNDKGCFTSKTYAWNTQNGISYYIKKDPNEKGYDTEEKIFKIEINNNGDFGISSRTNFEFNDEPVKEKLNSLIAILKSENFNFKKLDSFWSTEKITEKEPYGLEKRTSLNRKIENNLTQESSELWLVGSTYNLNIIKSSNNQLVYLKLTDNNEQKTLFERIENSNFEKTDFDVYTYGTFCGIAGTPPDKCQQMLDLVNKKDFNELAKWLKSINPEIATYGYIGLEFLKRKGKTIEKIELQRMTELSEFEIQLNTCQGCIFGVTEQVKDVLKNKNINQIYRSFQQSGWIK</sequence>
<accession>A0A1M6H510</accession>
<evidence type="ECO:0000313" key="1">
    <source>
        <dbReference type="EMBL" id="SHJ17291.1"/>
    </source>
</evidence>
<name>A0A1M6H510_9FLAO</name>
<dbReference type="OrthoDB" id="1401863at2"/>
<proteinExistence type="predicted"/>
<dbReference type="AlphaFoldDB" id="A0A1M6H510"/>
<evidence type="ECO:0000313" key="2">
    <source>
        <dbReference type="Proteomes" id="UP000184232"/>
    </source>
</evidence>
<protein>
    <submittedName>
        <fullName evidence="1">Uncharacterized protein</fullName>
    </submittedName>
</protein>
<dbReference type="Proteomes" id="UP000184232">
    <property type="component" value="Unassembled WGS sequence"/>
</dbReference>
<organism evidence="1 2">
    <name type="scientific">Flavobacterium haoranii</name>
    <dbReference type="NCBI Taxonomy" id="683124"/>
    <lineage>
        <taxon>Bacteria</taxon>
        <taxon>Pseudomonadati</taxon>
        <taxon>Bacteroidota</taxon>
        <taxon>Flavobacteriia</taxon>
        <taxon>Flavobacteriales</taxon>
        <taxon>Flavobacteriaceae</taxon>
        <taxon>Flavobacterium</taxon>
    </lineage>
</organism>